<dbReference type="EMBL" id="HACM01002377">
    <property type="protein sequence ID" value="CRZ02819.1"/>
    <property type="molecule type" value="Transcribed_RNA"/>
</dbReference>
<evidence type="ECO:0008006" key="3">
    <source>
        <dbReference type="Google" id="ProtNLM"/>
    </source>
</evidence>
<feature type="chain" id="PRO_5011353009" description="Secreted protein" evidence="1">
    <location>
        <begin position="24"/>
        <end position="125"/>
    </location>
</feature>
<evidence type="ECO:0000256" key="1">
    <source>
        <dbReference type="SAM" id="SignalP"/>
    </source>
</evidence>
<reference evidence="2" key="1">
    <citation type="submission" date="2015-04" db="EMBL/GenBank/DDBJ databases">
        <title>The genome sequence of the plant pathogenic Rhizarian Plasmodiophora brassicae reveals insights in its biotrophic life cycle and the origin of chitin synthesis.</title>
        <authorList>
            <person name="Schwelm A."/>
            <person name="Fogelqvist J."/>
            <person name="Knaust A."/>
            <person name="Julke S."/>
            <person name="Lilja T."/>
            <person name="Dhandapani V."/>
            <person name="Bonilla-Rosso G."/>
            <person name="Karlsson M."/>
            <person name="Shevchenko A."/>
            <person name="Choi S.R."/>
            <person name="Kim H.G."/>
            <person name="Park J.Y."/>
            <person name="Lim Y.P."/>
            <person name="Ludwig-Muller J."/>
            <person name="Dixelius C."/>
        </authorList>
    </citation>
    <scope>NUCLEOTIDE SEQUENCE</scope>
    <source>
        <tissue evidence="2">Potato root galls</tissue>
    </source>
</reference>
<accession>A0A0H5R468</accession>
<dbReference type="EMBL" id="HACM01002378">
    <property type="protein sequence ID" value="CRZ02820.1"/>
    <property type="molecule type" value="Transcribed_RNA"/>
</dbReference>
<protein>
    <recommendedName>
        <fullName evidence="3">Secreted protein</fullName>
    </recommendedName>
</protein>
<organism evidence="2">
    <name type="scientific">Spongospora subterranea</name>
    <dbReference type="NCBI Taxonomy" id="70186"/>
    <lineage>
        <taxon>Eukaryota</taxon>
        <taxon>Sar</taxon>
        <taxon>Rhizaria</taxon>
        <taxon>Endomyxa</taxon>
        <taxon>Phytomyxea</taxon>
        <taxon>Plasmodiophorida</taxon>
        <taxon>Plasmodiophoridae</taxon>
        <taxon>Spongospora</taxon>
    </lineage>
</organism>
<sequence length="125" mass="14498">MRLHFHQSCGLLVMSCIISQVESSYSRHDLTRDLSTQLQQLGFYLTRVFSSMYNINQVVIALPPCKKYNFYSLHISSHSCSFTVEMDIFPSALILFENHFLVIFLAQHLEGSCNSSNCIFIWFYP</sequence>
<name>A0A0H5R468_9EUKA</name>
<proteinExistence type="predicted"/>
<evidence type="ECO:0000313" key="2">
    <source>
        <dbReference type="EMBL" id="CRZ02819.1"/>
    </source>
</evidence>
<keyword evidence="1" id="KW-0732">Signal</keyword>
<dbReference type="PROSITE" id="PS51257">
    <property type="entry name" value="PROKAR_LIPOPROTEIN"/>
    <property type="match status" value="1"/>
</dbReference>
<feature type="signal peptide" evidence="1">
    <location>
        <begin position="1"/>
        <end position="23"/>
    </location>
</feature>
<dbReference type="AlphaFoldDB" id="A0A0H5R468"/>